<name>A0A5C6M7C0_9PLAN</name>
<dbReference type="AlphaFoldDB" id="A0A5C6M7C0"/>
<protein>
    <submittedName>
        <fullName evidence="1">Uncharacterized protein</fullName>
    </submittedName>
</protein>
<proteinExistence type="predicted"/>
<dbReference type="GO" id="GO:0008237">
    <property type="term" value="F:metallopeptidase activity"/>
    <property type="evidence" value="ECO:0007669"/>
    <property type="project" value="InterPro"/>
</dbReference>
<dbReference type="SUPFAM" id="SSF55486">
    <property type="entry name" value="Metalloproteases ('zincins'), catalytic domain"/>
    <property type="match status" value="1"/>
</dbReference>
<dbReference type="EMBL" id="SRHE01000445">
    <property type="protein sequence ID" value="TWW08941.1"/>
    <property type="molecule type" value="Genomic_DNA"/>
</dbReference>
<organism evidence="1 2">
    <name type="scientific">Planctomyces bekefii</name>
    <dbReference type="NCBI Taxonomy" id="1653850"/>
    <lineage>
        <taxon>Bacteria</taxon>
        <taxon>Pseudomonadati</taxon>
        <taxon>Planctomycetota</taxon>
        <taxon>Planctomycetia</taxon>
        <taxon>Planctomycetales</taxon>
        <taxon>Planctomycetaceae</taxon>
        <taxon>Planctomyces</taxon>
    </lineage>
</organism>
<sequence length="324" mass="36132">MRAAAGYGMSVAAWICLPAVLWFGQSSEACGQDSGASAAALPTVTVPPADLHVPDYYSQYIAAGGYPIVASARVNPYALREAAAIVDLLLSRRPDVREAMIRGGSRLCIIAHNEYTTDLPEWKWLGDPAQDGRQAKGVTARDFWDARARGMGGSATDPLCSCGEENLLGYEGDPYRAECILIHEFAHNIHLHGMNVVDPGFDERVQSAYEQAMQAGLWKGKYASVNHHEYFAEGVQSWFDNNREDDHDHNHVNTREELQAYDPLLAELCREVFRDTQLRYTRPETRLRDHLRGYDPAVAAKFEWPERLAAAQRAIRQAAESRGR</sequence>
<dbReference type="InterPro" id="IPR024079">
    <property type="entry name" value="MetalloPept_cat_dom_sf"/>
</dbReference>
<gene>
    <name evidence="1" type="ORF">E3A20_19300</name>
</gene>
<evidence type="ECO:0000313" key="1">
    <source>
        <dbReference type="EMBL" id="TWW08941.1"/>
    </source>
</evidence>
<dbReference type="Proteomes" id="UP000321083">
    <property type="component" value="Unassembled WGS sequence"/>
</dbReference>
<evidence type="ECO:0000313" key="2">
    <source>
        <dbReference type="Proteomes" id="UP000321083"/>
    </source>
</evidence>
<accession>A0A5C6M7C0</accession>
<reference evidence="1 2" key="2">
    <citation type="submission" date="2019-08" db="EMBL/GenBank/DDBJ databases">
        <authorList>
            <person name="Henke P."/>
        </authorList>
    </citation>
    <scope>NUCLEOTIDE SEQUENCE [LARGE SCALE GENOMIC DNA]</scope>
    <source>
        <strain evidence="1">Phe10_nw2017</strain>
    </source>
</reference>
<keyword evidence="2" id="KW-1185">Reference proteome</keyword>
<reference evidence="1 2" key="1">
    <citation type="submission" date="2019-08" db="EMBL/GenBank/DDBJ databases">
        <title>100 year-old enigma solved: identification of Planctomyces bekefii, the type genus and species of the phylum Planctomycetes.</title>
        <authorList>
            <person name="Svetlana D.N."/>
            <person name="Overmann J."/>
        </authorList>
    </citation>
    <scope>NUCLEOTIDE SEQUENCE [LARGE SCALE GENOMIC DNA]</scope>
    <source>
        <strain evidence="1">Phe10_nw2017</strain>
    </source>
</reference>
<comment type="caution">
    <text evidence="1">The sequence shown here is derived from an EMBL/GenBank/DDBJ whole genome shotgun (WGS) entry which is preliminary data.</text>
</comment>
<dbReference type="Gene3D" id="3.40.390.10">
    <property type="entry name" value="Collagenase (Catalytic Domain)"/>
    <property type="match status" value="1"/>
</dbReference>